<organism evidence="3">
    <name type="scientific">Pseudomonas phage RVTF4</name>
    <dbReference type="NCBI Taxonomy" id="3236931"/>
    <lineage>
        <taxon>Viruses</taxon>
    </lineage>
</organism>
<evidence type="ECO:0000256" key="1">
    <source>
        <dbReference type="SAM" id="Coils"/>
    </source>
</evidence>
<sequence>MDHGQGGYSHSCCGFGHSSDSHVHKSIEEIIDPNSPIGKMLALVAGEGVSQLRPVTQDINSNIFSPPVEKEPMKGELLVPGKTHTASYKSENFVKMLRQNGYDTDAILAALNDADGNARQQLRESIGEDRYTILQQEITWTKKEVTAEQLVKAGQIKLQPGEFYNDLMAALGVMEGGNRSISLRREDISGPTGLPGPAGKPLVSPEIKIVGSKETLAEAIAGHIVPDMMKKLSDALDITDITQRMREQRRIADRFQKLMRYTAKPESINASAIACPHELAIYKWSQLNKAAEGLVTTGVAFANIDKATQLFMEREAADKLNRDHQRQAQELNQKRAAIMERVIGEVGAIEELVNGLETRQLAQKLQAMAAEILEAENGAPVKQQAQLDFVPGQKLGVPFEGSRMASDDSDMGLDYRRSVPTTAGGFSDDKFGAATRNGLTTDNPAVPAFMQGFLNARVETRAKVFPTEQARQDQAQVKEAQYDRSGPGVQSSEYPPIGGRLQVVTIAEQERRAEFVNSITQRLKGGEAISESELLKAAELAKTLPTTFQLELAKIVGTRMMGKAPFLQ</sequence>
<proteinExistence type="predicted"/>
<dbReference type="EMBL" id="PQ015378">
    <property type="protein sequence ID" value="XDJ14690.1"/>
    <property type="molecule type" value="Genomic_DNA"/>
</dbReference>
<feature type="coiled-coil region" evidence="1">
    <location>
        <begin position="314"/>
        <end position="341"/>
    </location>
</feature>
<keyword evidence="1" id="KW-0175">Coiled coil</keyword>
<evidence type="ECO:0000256" key="2">
    <source>
        <dbReference type="SAM" id="MobiDB-lite"/>
    </source>
</evidence>
<protein>
    <submittedName>
        <fullName evidence="3">Uncharacterized protein</fullName>
    </submittedName>
</protein>
<reference evidence="3" key="1">
    <citation type="submission" date="2024-07" db="EMBL/GenBank/DDBJ databases">
        <authorList>
            <person name="Bringhurst R.M."/>
            <person name="Homer T.E."/>
        </authorList>
    </citation>
    <scope>NUCLEOTIDE SEQUENCE</scope>
</reference>
<accession>A0AB39CCW0</accession>
<name>A0AB39CCW0_9VIRU</name>
<feature type="region of interest" description="Disordered" evidence="2">
    <location>
        <begin position="467"/>
        <end position="495"/>
    </location>
</feature>
<evidence type="ECO:0000313" key="3">
    <source>
        <dbReference type="EMBL" id="XDJ14690.1"/>
    </source>
</evidence>